<keyword evidence="2" id="KW-0472">Membrane</keyword>
<comment type="caution">
    <text evidence="5">The sequence shown here is derived from an EMBL/GenBank/DDBJ whole genome shotgun (WGS) entry which is preliminary data.</text>
</comment>
<dbReference type="InterPro" id="IPR018764">
    <property type="entry name" value="RskA_C"/>
</dbReference>
<evidence type="ECO:0000259" key="3">
    <source>
        <dbReference type="Pfam" id="PF10099"/>
    </source>
</evidence>
<feature type="transmembrane region" description="Helical" evidence="2">
    <location>
        <begin position="102"/>
        <end position="125"/>
    </location>
</feature>
<protein>
    <recommendedName>
        <fullName evidence="7">Zinc-ribbon domain-containing protein</fullName>
    </recommendedName>
</protein>
<keyword evidence="6" id="KW-1185">Reference proteome</keyword>
<evidence type="ECO:0000313" key="5">
    <source>
        <dbReference type="EMBL" id="GCE26523.1"/>
    </source>
</evidence>
<gene>
    <name evidence="5" type="ORF">KDA_20070</name>
</gene>
<sequence length="451" mass="48171">MLCPSCKAPIDADAVFCGHCGAPLPPVHLRTSGADEGVQVKQLDHTSDDAINDISEENTYKFSPSPAYPLTPSPVSRPPSPAPSTLSLSQPRPGHTHSTGRNLAFIAVILAILGIAIAAVVFALWQNRHITSTNTTALPQKTTGGLVMFRDNSQAQKGPDSVSLMVNGLDKPTAAQHYAAWLVDENEAHIQPLGTLTQTGNDYELKFTGQDNNLLAMGSIVQVTLETTQAALPTGRVVLRAQFPPLALVHIKHLLVSYPSTPNQTALLTGLLDQTRQVSFQAQLLRSSNNKTVIRCAAQNIMTLVDGHPLAKTLVKPKECAAAHVPQVTSEFGLLGNDNNGYVSTVGAHASLAATQPDSTDTIRTYAKQIIFSSENLKNWFTTLRQDTQEILEHPEDAGTIKKIASLADDALNGVDNNNNGTIEPIQGEAGALQAYNYGQSMATLKLTAAK</sequence>
<organism evidence="5 6">
    <name type="scientific">Dictyobacter alpinus</name>
    <dbReference type="NCBI Taxonomy" id="2014873"/>
    <lineage>
        <taxon>Bacteria</taxon>
        <taxon>Bacillati</taxon>
        <taxon>Chloroflexota</taxon>
        <taxon>Ktedonobacteria</taxon>
        <taxon>Ktedonobacterales</taxon>
        <taxon>Dictyobacteraceae</taxon>
        <taxon>Dictyobacter</taxon>
    </lineage>
</organism>
<evidence type="ECO:0000256" key="2">
    <source>
        <dbReference type="SAM" id="Phobius"/>
    </source>
</evidence>
<feature type="domain" description="Anti-sigma K factor RskA C-terminal" evidence="3">
    <location>
        <begin position="113"/>
        <end position="236"/>
    </location>
</feature>
<evidence type="ECO:0000259" key="4">
    <source>
        <dbReference type="Pfam" id="PF13240"/>
    </source>
</evidence>
<dbReference type="EMBL" id="BIFT01000001">
    <property type="protein sequence ID" value="GCE26523.1"/>
    <property type="molecule type" value="Genomic_DNA"/>
</dbReference>
<dbReference type="Pfam" id="PF10099">
    <property type="entry name" value="RskA_C"/>
    <property type="match status" value="1"/>
</dbReference>
<evidence type="ECO:0000256" key="1">
    <source>
        <dbReference type="SAM" id="MobiDB-lite"/>
    </source>
</evidence>
<dbReference type="Pfam" id="PF13240">
    <property type="entry name" value="Zn_Ribbon_1"/>
    <property type="match status" value="1"/>
</dbReference>
<proteinExistence type="predicted"/>
<keyword evidence="2" id="KW-1133">Transmembrane helix</keyword>
<accession>A0A402B5A9</accession>
<dbReference type="RefSeq" id="WP_126626965.1">
    <property type="nucleotide sequence ID" value="NZ_BIFT01000001.1"/>
</dbReference>
<keyword evidence="2" id="KW-0812">Transmembrane</keyword>
<feature type="compositionally biased region" description="Pro residues" evidence="1">
    <location>
        <begin position="66"/>
        <end position="82"/>
    </location>
</feature>
<dbReference type="Proteomes" id="UP000287171">
    <property type="component" value="Unassembled WGS sequence"/>
</dbReference>
<name>A0A402B5A9_9CHLR</name>
<dbReference type="InterPro" id="IPR026870">
    <property type="entry name" value="Zinc_ribbon_dom"/>
</dbReference>
<evidence type="ECO:0008006" key="7">
    <source>
        <dbReference type="Google" id="ProtNLM"/>
    </source>
</evidence>
<reference evidence="6" key="1">
    <citation type="submission" date="2018-12" db="EMBL/GenBank/DDBJ databases">
        <title>Tengunoibacter tsumagoiensis gen. nov., sp. nov., Dictyobacter kobayashii sp. nov., D. alpinus sp. nov., and D. joshuensis sp. nov. and description of Dictyobacteraceae fam. nov. within the order Ktedonobacterales isolated from Tengu-no-mugimeshi.</title>
        <authorList>
            <person name="Wang C.M."/>
            <person name="Zheng Y."/>
            <person name="Sakai Y."/>
            <person name="Toyoda A."/>
            <person name="Minakuchi Y."/>
            <person name="Abe K."/>
            <person name="Yokota A."/>
            <person name="Yabe S."/>
        </authorList>
    </citation>
    <scope>NUCLEOTIDE SEQUENCE [LARGE SCALE GENOMIC DNA]</scope>
    <source>
        <strain evidence="6">Uno16</strain>
    </source>
</reference>
<feature type="region of interest" description="Disordered" evidence="1">
    <location>
        <begin position="59"/>
        <end position="95"/>
    </location>
</feature>
<dbReference type="OrthoDB" id="151761at2"/>
<dbReference type="AlphaFoldDB" id="A0A402B5A9"/>
<dbReference type="GO" id="GO:0005886">
    <property type="term" value="C:plasma membrane"/>
    <property type="evidence" value="ECO:0007669"/>
    <property type="project" value="InterPro"/>
</dbReference>
<feature type="domain" description="Zinc-ribbon" evidence="4">
    <location>
        <begin position="3"/>
        <end position="24"/>
    </location>
</feature>
<evidence type="ECO:0000313" key="6">
    <source>
        <dbReference type="Proteomes" id="UP000287171"/>
    </source>
</evidence>